<keyword evidence="7" id="KW-1185">Reference proteome</keyword>
<dbReference type="EMBL" id="ML178814">
    <property type="protein sequence ID" value="TFL07770.1"/>
    <property type="molecule type" value="Genomic_DNA"/>
</dbReference>
<proteinExistence type="predicted"/>
<keyword evidence="4" id="KW-0503">Monooxygenase</keyword>
<gene>
    <name evidence="6" type="ORF">BDV98DRAFT_36916</name>
</gene>
<evidence type="ECO:0000256" key="4">
    <source>
        <dbReference type="ARBA" id="ARBA00023033"/>
    </source>
</evidence>
<dbReference type="Proteomes" id="UP000305067">
    <property type="component" value="Unassembled WGS sequence"/>
</dbReference>
<dbReference type="OrthoDB" id="655030at2759"/>
<evidence type="ECO:0000313" key="7">
    <source>
        <dbReference type="Proteomes" id="UP000305067"/>
    </source>
</evidence>
<dbReference type="InterPro" id="IPR002938">
    <property type="entry name" value="FAD-bd"/>
</dbReference>
<dbReference type="STRING" id="1884261.A0A5C3R3H2"/>
<sequence length="357" mass="39472">MGIYWSRPLLEQILSPETFSLLQQATADPTLDHLDEKTGIIPLHNGETGEWIHDIKLDWPLRLSRCKIRKLLCEGLNVQWGKFLDKIDMCQDGSCVTAIFQDGTSATGTMIVACDGGRSIVRQHAVPGPDAHSKSAPFVGVRSVFELQTDERALKTRSISPVTFMSAHPKGMWSLMIVLDVPDNANPKDCLFQTITSWAADKNAVVDSTGRYPDVTIEELQARQRMHGGLFGDIFKWAHELPPEDIAHNQIRVASWPTRAWNSFGGRMVLVGDAAHPMPFFRGQGLNNVIADVALLVDAMSKVAGGADLKEELERCNGEIVERGFKAVNEAVVNCEMVHNWVALRQSDLVAKGPMHV</sequence>
<dbReference type="PANTHER" id="PTHR47178">
    <property type="entry name" value="MONOOXYGENASE, FAD-BINDING"/>
    <property type="match status" value="1"/>
</dbReference>
<dbReference type="Pfam" id="PF01494">
    <property type="entry name" value="FAD_binding_3"/>
    <property type="match status" value="1"/>
</dbReference>
<dbReference type="PRINTS" id="PR00420">
    <property type="entry name" value="RNGMNOXGNASE"/>
</dbReference>
<dbReference type="AlphaFoldDB" id="A0A5C3R3H2"/>
<dbReference type="Gene3D" id="3.50.50.60">
    <property type="entry name" value="FAD/NAD(P)-binding domain"/>
    <property type="match status" value="1"/>
</dbReference>
<dbReference type="GO" id="GO:0004497">
    <property type="term" value="F:monooxygenase activity"/>
    <property type="evidence" value="ECO:0007669"/>
    <property type="project" value="UniProtKB-KW"/>
</dbReference>
<evidence type="ECO:0000256" key="3">
    <source>
        <dbReference type="ARBA" id="ARBA00023002"/>
    </source>
</evidence>
<protein>
    <recommendedName>
        <fullName evidence="5">FAD-binding domain-containing protein</fullName>
    </recommendedName>
</protein>
<name>A0A5C3R3H2_9AGAR</name>
<dbReference type="InterPro" id="IPR036188">
    <property type="entry name" value="FAD/NAD-bd_sf"/>
</dbReference>
<reference evidence="6 7" key="1">
    <citation type="journal article" date="2019" name="Nat. Ecol. Evol.">
        <title>Megaphylogeny resolves global patterns of mushroom evolution.</title>
        <authorList>
            <person name="Varga T."/>
            <person name="Krizsan K."/>
            <person name="Foldi C."/>
            <person name="Dima B."/>
            <person name="Sanchez-Garcia M."/>
            <person name="Sanchez-Ramirez S."/>
            <person name="Szollosi G.J."/>
            <person name="Szarkandi J.G."/>
            <person name="Papp V."/>
            <person name="Albert L."/>
            <person name="Andreopoulos W."/>
            <person name="Angelini C."/>
            <person name="Antonin V."/>
            <person name="Barry K.W."/>
            <person name="Bougher N.L."/>
            <person name="Buchanan P."/>
            <person name="Buyck B."/>
            <person name="Bense V."/>
            <person name="Catcheside P."/>
            <person name="Chovatia M."/>
            <person name="Cooper J."/>
            <person name="Damon W."/>
            <person name="Desjardin D."/>
            <person name="Finy P."/>
            <person name="Geml J."/>
            <person name="Haridas S."/>
            <person name="Hughes K."/>
            <person name="Justo A."/>
            <person name="Karasinski D."/>
            <person name="Kautmanova I."/>
            <person name="Kiss B."/>
            <person name="Kocsube S."/>
            <person name="Kotiranta H."/>
            <person name="LaButti K.M."/>
            <person name="Lechner B.E."/>
            <person name="Liimatainen K."/>
            <person name="Lipzen A."/>
            <person name="Lukacs Z."/>
            <person name="Mihaltcheva S."/>
            <person name="Morgado L.N."/>
            <person name="Niskanen T."/>
            <person name="Noordeloos M.E."/>
            <person name="Ohm R.A."/>
            <person name="Ortiz-Santana B."/>
            <person name="Ovrebo C."/>
            <person name="Racz N."/>
            <person name="Riley R."/>
            <person name="Savchenko A."/>
            <person name="Shiryaev A."/>
            <person name="Soop K."/>
            <person name="Spirin V."/>
            <person name="Szebenyi C."/>
            <person name="Tomsovsky M."/>
            <person name="Tulloss R.E."/>
            <person name="Uehling J."/>
            <person name="Grigoriev I.V."/>
            <person name="Vagvolgyi C."/>
            <person name="Papp T."/>
            <person name="Martin F.M."/>
            <person name="Miettinen O."/>
            <person name="Hibbett D.S."/>
            <person name="Nagy L.G."/>
        </authorList>
    </citation>
    <scope>NUCLEOTIDE SEQUENCE [LARGE SCALE GENOMIC DNA]</scope>
    <source>
        <strain evidence="6 7">CBS 309.79</strain>
    </source>
</reference>
<keyword evidence="1" id="KW-0285">Flavoprotein</keyword>
<evidence type="ECO:0000256" key="2">
    <source>
        <dbReference type="ARBA" id="ARBA00022827"/>
    </source>
</evidence>
<feature type="domain" description="FAD-binding" evidence="5">
    <location>
        <begin position="90"/>
        <end position="315"/>
    </location>
</feature>
<organism evidence="6 7">
    <name type="scientific">Pterulicium gracile</name>
    <dbReference type="NCBI Taxonomy" id="1884261"/>
    <lineage>
        <taxon>Eukaryota</taxon>
        <taxon>Fungi</taxon>
        <taxon>Dikarya</taxon>
        <taxon>Basidiomycota</taxon>
        <taxon>Agaricomycotina</taxon>
        <taxon>Agaricomycetes</taxon>
        <taxon>Agaricomycetidae</taxon>
        <taxon>Agaricales</taxon>
        <taxon>Pleurotineae</taxon>
        <taxon>Pterulaceae</taxon>
        <taxon>Pterulicium</taxon>
    </lineage>
</organism>
<evidence type="ECO:0000259" key="5">
    <source>
        <dbReference type="Pfam" id="PF01494"/>
    </source>
</evidence>
<dbReference type="GO" id="GO:0071949">
    <property type="term" value="F:FAD binding"/>
    <property type="evidence" value="ECO:0007669"/>
    <property type="project" value="InterPro"/>
</dbReference>
<dbReference type="PANTHER" id="PTHR47178:SF6">
    <property type="entry name" value="FAD-BINDING DOMAIN-CONTAINING PROTEIN"/>
    <property type="match status" value="1"/>
</dbReference>
<accession>A0A5C3R3H2</accession>
<evidence type="ECO:0000313" key="6">
    <source>
        <dbReference type="EMBL" id="TFL07770.1"/>
    </source>
</evidence>
<evidence type="ECO:0000256" key="1">
    <source>
        <dbReference type="ARBA" id="ARBA00022630"/>
    </source>
</evidence>
<dbReference type="SUPFAM" id="SSF51905">
    <property type="entry name" value="FAD/NAD(P)-binding domain"/>
    <property type="match status" value="1"/>
</dbReference>
<keyword evidence="2" id="KW-0274">FAD</keyword>
<keyword evidence="3" id="KW-0560">Oxidoreductase</keyword>